<dbReference type="AlphaFoldDB" id="A0A1I6YDM1"/>
<dbReference type="PROSITE" id="PS51257">
    <property type="entry name" value="PROKAR_LIPOPROTEIN"/>
    <property type="match status" value="1"/>
</dbReference>
<evidence type="ECO:0008006" key="3">
    <source>
        <dbReference type="Google" id="ProtNLM"/>
    </source>
</evidence>
<evidence type="ECO:0000313" key="1">
    <source>
        <dbReference type="EMBL" id="SFT48636.1"/>
    </source>
</evidence>
<accession>A0A1I6YDM1</accession>
<reference evidence="1 2" key="1">
    <citation type="submission" date="2016-10" db="EMBL/GenBank/DDBJ databases">
        <authorList>
            <person name="de Groot N.N."/>
        </authorList>
    </citation>
    <scope>NUCLEOTIDE SEQUENCE [LARGE SCALE GENOMIC DNA]</scope>
    <source>
        <strain evidence="1 2">CGMCC 1.7005</strain>
    </source>
</reference>
<dbReference type="Proteomes" id="UP000236454">
    <property type="component" value="Unassembled WGS sequence"/>
</dbReference>
<name>A0A1I6YDM1_9FLAO</name>
<evidence type="ECO:0000313" key="2">
    <source>
        <dbReference type="Proteomes" id="UP000236454"/>
    </source>
</evidence>
<dbReference type="EMBL" id="FPAS01000001">
    <property type="protein sequence ID" value="SFT48636.1"/>
    <property type="molecule type" value="Genomic_DNA"/>
</dbReference>
<gene>
    <name evidence="1" type="ORF">SAMN05216474_0832</name>
</gene>
<proteinExistence type="predicted"/>
<sequence length="344" mass="40759">MIMKYLIFLCLVGGVLFSCSTINEGEFELKRTTYFNLINNTFEYQGLMDNSLWGFRNVCDEHAYRYGNGDSYWVCEMLHDLEKIRPVFDSYQRQISETESLAAYYLNVKVHKSDLWVDLKEFSPTLLSENVTNPEVIRSLQKTVNYMDDFYDSLTEMLINVFQVYDPLVLYDIALRHKRRESWKKVDSIYPDLPVHVEDNSIFREVYRFGTDLDYSKMMKGVRTQYDYFLFLANLKFELSRLCYKVFLHRKYKVSYCGPTSQFLKSEIIVEGPVVVGPNEKFALQPRMSLYDPYMKYEVEYGDVARVDSFRITKDTVIKGEVVFKKVNGVLVRYPFERKVYVKE</sequence>
<keyword evidence="2" id="KW-1185">Reference proteome</keyword>
<protein>
    <recommendedName>
        <fullName evidence="3">Lipoprotein</fullName>
    </recommendedName>
</protein>
<organism evidence="1 2">
    <name type="scientific">Lishizhenia tianjinensis</name>
    <dbReference type="NCBI Taxonomy" id="477690"/>
    <lineage>
        <taxon>Bacteria</taxon>
        <taxon>Pseudomonadati</taxon>
        <taxon>Bacteroidota</taxon>
        <taxon>Flavobacteriia</taxon>
        <taxon>Flavobacteriales</taxon>
        <taxon>Crocinitomicaceae</taxon>
        <taxon>Lishizhenia</taxon>
    </lineage>
</organism>